<dbReference type="InterPro" id="IPR058245">
    <property type="entry name" value="NreC/VraR/RcsB-like_REC"/>
</dbReference>
<feature type="domain" description="HTH luxR-type" evidence="4">
    <location>
        <begin position="142"/>
        <end position="206"/>
    </location>
</feature>
<dbReference type="PANTHER" id="PTHR43214">
    <property type="entry name" value="TWO-COMPONENT RESPONSE REGULATOR"/>
    <property type="match status" value="1"/>
</dbReference>
<dbReference type="RefSeq" id="WP_033719492.1">
    <property type="nucleotide sequence ID" value="NZ_MZZM01000042.1"/>
</dbReference>
<feature type="domain" description="Response regulatory" evidence="5">
    <location>
        <begin position="9"/>
        <end position="125"/>
    </location>
</feature>
<evidence type="ECO:0000313" key="6">
    <source>
        <dbReference type="EMBL" id="ORJ52962.1"/>
    </source>
</evidence>
<dbReference type="SUPFAM" id="SSF52172">
    <property type="entry name" value="CheY-like"/>
    <property type="match status" value="1"/>
</dbReference>
<dbReference type="InterPro" id="IPR000792">
    <property type="entry name" value="Tscrpt_reg_LuxR_C"/>
</dbReference>
<dbReference type="Pfam" id="PF00072">
    <property type="entry name" value="Response_reg"/>
    <property type="match status" value="1"/>
</dbReference>
<keyword evidence="1 3" id="KW-0597">Phosphoprotein</keyword>
<dbReference type="PRINTS" id="PR00038">
    <property type="entry name" value="HTHLUXR"/>
</dbReference>
<evidence type="ECO:0000313" key="7">
    <source>
        <dbReference type="Proteomes" id="UP000193040"/>
    </source>
</evidence>
<sequence length="212" mass="22900">MSNSAARIAVLLADDHEVVRAGVAFMVNRQADMEVVAEAANGHEAVEMYAARRPDVALIDLRMPGVDGVECVSRIREIDADARVVILTTFDAEADIQLALQAGAKGFLLKDVAEIELVQGIRRAAAGQMCVSPAVATKLAERLQRAQPTARELDVLRLMAEGKTNREIAGALFIAESTVKLHANNLFAKLGASTRTEAMRIAIRRGLVRFPD</sequence>
<dbReference type="InterPro" id="IPR016032">
    <property type="entry name" value="Sig_transdc_resp-reg_C-effctor"/>
</dbReference>
<dbReference type="SMART" id="SM00448">
    <property type="entry name" value="REC"/>
    <property type="match status" value="1"/>
</dbReference>
<dbReference type="Proteomes" id="UP000193040">
    <property type="component" value="Unassembled WGS sequence"/>
</dbReference>
<dbReference type="CDD" id="cd06170">
    <property type="entry name" value="LuxR_C_like"/>
    <property type="match status" value="1"/>
</dbReference>
<keyword evidence="2 6" id="KW-0238">DNA-binding</keyword>
<dbReference type="GO" id="GO:0003677">
    <property type="term" value="F:DNA binding"/>
    <property type="evidence" value="ECO:0007669"/>
    <property type="project" value="UniProtKB-KW"/>
</dbReference>
<dbReference type="PANTHER" id="PTHR43214:SF43">
    <property type="entry name" value="TWO-COMPONENT RESPONSE REGULATOR"/>
    <property type="match status" value="1"/>
</dbReference>
<organism evidence="6 7">
    <name type="scientific">Mycobacterium simiae</name>
    <name type="common">Mycobacterium habana</name>
    <dbReference type="NCBI Taxonomy" id="1784"/>
    <lineage>
        <taxon>Bacteria</taxon>
        <taxon>Bacillati</taxon>
        <taxon>Actinomycetota</taxon>
        <taxon>Actinomycetes</taxon>
        <taxon>Mycobacteriales</taxon>
        <taxon>Mycobacteriaceae</taxon>
        <taxon>Mycobacterium</taxon>
        <taxon>Mycobacterium simiae complex</taxon>
    </lineage>
</organism>
<evidence type="ECO:0000259" key="5">
    <source>
        <dbReference type="PROSITE" id="PS50110"/>
    </source>
</evidence>
<proteinExistence type="predicted"/>
<dbReference type="PROSITE" id="PS50043">
    <property type="entry name" value="HTH_LUXR_2"/>
    <property type="match status" value="1"/>
</dbReference>
<evidence type="ECO:0000256" key="3">
    <source>
        <dbReference type="PROSITE-ProRule" id="PRU00169"/>
    </source>
</evidence>
<dbReference type="CDD" id="cd17535">
    <property type="entry name" value="REC_NarL-like"/>
    <property type="match status" value="1"/>
</dbReference>
<comment type="caution">
    <text evidence="6">The sequence shown here is derived from an EMBL/GenBank/DDBJ whole genome shotgun (WGS) entry which is preliminary data.</text>
</comment>
<dbReference type="GO" id="GO:0000160">
    <property type="term" value="P:phosphorelay signal transduction system"/>
    <property type="evidence" value="ECO:0007669"/>
    <property type="project" value="InterPro"/>
</dbReference>
<dbReference type="PROSITE" id="PS50110">
    <property type="entry name" value="RESPONSE_REGULATORY"/>
    <property type="match status" value="1"/>
</dbReference>
<dbReference type="Pfam" id="PF00196">
    <property type="entry name" value="GerE"/>
    <property type="match status" value="1"/>
</dbReference>
<evidence type="ECO:0000256" key="2">
    <source>
        <dbReference type="ARBA" id="ARBA00023125"/>
    </source>
</evidence>
<protein>
    <submittedName>
        <fullName evidence="6">DNA-binding response regulator</fullName>
    </submittedName>
</protein>
<gene>
    <name evidence="6" type="ORF">B5M45_29540</name>
</gene>
<dbReference type="InterPro" id="IPR039420">
    <property type="entry name" value="WalR-like"/>
</dbReference>
<name>A0A1X0XJ89_MYCSI</name>
<dbReference type="AlphaFoldDB" id="A0A1X0XJ89"/>
<keyword evidence="7" id="KW-1185">Reference proteome</keyword>
<dbReference type="Gene3D" id="3.40.50.2300">
    <property type="match status" value="1"/>
</dbReference>
<dbReference type="EMBL" id="MZZM01000042">
    <property type="protein sequence ID" value="ORJ52962.1"/>
    <property type="molecule type" value="Genomic_DNA"/>
</dbReference>
<accession>A0A1X0XJ89</accession>
<dbReference type="InterPro" id="IPR011006">
    <property type="entry name" value="CheY-like_superfamily"/>
</dbReference>
<dbReference type="SMART" id="SM00421">
    <property type="entry name" value="HTH_LUXR"/>
    <property type="match status" value="1"/>
</dbReference>
<dbReference type="SUPFAM" id="SSF46894">
    <property type="entry name" value="C-terminal effector domain of the bipartite response regulators"/>
    <property type="match status" value="1"/>
</dbReference>
<dbReference type="GO" id="GO:0006355">
    <property type="term" value="P:regulation of DNA-templated transcription"/>
    <property type="evidence" value="ECO:0007669"/>
    <property type="project" value="InterPro"/>
</dbReference>
<evidence type="ECO:0000259" key="4">
    <source>
        <dbReference type="PROSITE" id="PS50043"/>
    </source>
</evidence>
<dbReference type="InterPro" id="IPR001789">
    <property type="entry name" value="Sig_transdc_resp-reg_receiver"/>
</dbReference>
<reference evidence="6 7" key="1">
    <citation type="submission" date="2017-03" db="EMBL/GenBank/DDBJ databases">
        <title>Genomic insights into Mycobacterium simiae human colonization.</title>
        <authorList>
            <person name="Steffani J.L."/>
            <person name="Brunck M.E."/>
            <person name="Cruz E."/>
            <person name="Montiel R."/>
            <person name="Barona F."/>
        </authorList>
    </citation>
    <scope>NUCLEOTIDE SEQUENCE [LARGE SCALE GENOMIC DNA]</scope>
    <source>
        <strain evidence="6 7">MsiGto</strain>
    </source>
</reference>
<dbReference type="PROSITE" id="PS00622">
    <property type="entry name" value="HTH_LUXR_1"/>
    <property type="match status" value="1"/>
</dbReference>
<dbReference type="GeneID" id="66600190"/>
<feature type="modified residue" description="4-aspartylphosphate" evidence="3">
    <location>
        <position position="60"/>
    </location>
</feature>
<evidence type="ECO:0000256" key="1">
    <source>
        <dbReference type="ARBA" id="ARBA00022553"/>
    </source>
</evidence>